<dbReference type="EMBL" id="DONK01000198">
    <property type="protein sequence ID" value="HBU52166.1"/>
    <property type="molecule type" value="Genomic_DNA"/>
</dbReference>
<proteinExistence type="predicted"/>
<protein>
    <submittedName>
        <fullName evidence="2">Uncharacterized protein</fullName>
    </submittedName>
</protein>
<evidence type="ECO:0000313" key="2">
    <source>
        <dbReference type="EMBL" id="HBU52166.1"/>
    </source>
</evidence>
<sequence length="331" mass="37486">MITKIESENDAFALLREIVEGEKIDETQSIELVNWPRFVIRIKGEQFNGTIPTRIMPSLLELQKEVNKAYCLAVYGEESTRKLTKKDREKLELVVKVDKGSSWFETLLGDKLLKIIQDATGKMTPEQLVLIAIVFGVLVASTVGWKAWLTKKSKDKELDSDLEKTIELSKLEKEKMELIAKAADYSPILSHLIDSVHSTQTNFATNLKENDTLEVGGSREERKPENQLNVTGHQVSTLTEKAREKAVEKVISGKYLLLYADFTDRDDLKVTLRSIDDGYEFKAKIPLGVIGDEQSEIIKEDSWNKKAMELDILVKQLHSRYTSAKVIAVKS</sequence>
<accession>A0A358E0X8</accession>
<dbReference type="AlphaFoldDB" id="A0A358E0X8"/>
<evidence type="ECO:0000313" key="3">
    <source>
        <dbReference type="Proteomes" id="UP000264779"/>
    </source>
</evidence>
<keyword evidence="1" id="KW-1133">Transmembrane helix</keyword>
<organism evidence="2 3">
    <name type="scientific">Alteromonas australica</name>
    <dbReference type="NCBI Taxonomy" id="589873"/>
    <lineage>
        <taxon>Bacteria</taxon>
        <taxon>Pseudomonadati</taxon>
        <taxon>Pseudomonadota</taxon>
        <taxon>Gammaproteobacteria</taxon>
        <taxon>Alteromonadales</taxon>
        <taxon>Alteromonadaceae</taxon>
        <taxon>Alteromonas/Salinimonas group</taxon>
        <taxon>Alteromonas</taxon>
    </lineage>
</organism>
<keyword evidence="1" id="KW-0472">Membrane</keyword>
<comment type="caution">
    <text evidence="2">The sequence shown here is derived from an EMBL/GenBank/DDBJ whole genome shotgun (WGS) entry which is preliminary data.</text>
</comment>
<name>A0A358E0X8_9ALTE</name>
<dbReference type="RefSeq" id="WP_272965260.1">
    <property type="nucleotide sequence ID" value="NZ_CALBIY010000020.1"/>
</dbReference>
<keyword evidence="1" id="KW-0812">Transmembrane</keyword>
<evidence type="ECO:0000256" key="1">
    <source>
        <dbReference type="SAM" id="Phobius"/>
    </source>
</evidence>
<dbReference type="Proteomes" id="UP000264779">
    <property type="component" value="Unassembled WGS sequence"/>
</dbReference>
<feature type="transmembrane region" description="Helical" evidence="1">
    <location>
        <begin position="128"/>
        <end position="148"/>
    </location>
</feature>
<gene>
    <name evidence="2" type="ORF">DEB45_12990</name>
</gene>
<reference evidence="2 3" key="1">
    <citation type="journal article" date="2018" name="Nat. Biotechnol.">
        <title>A standardized bacterial taxonomy based on genome phylogeny substantially revises the tree of life.</title>
        <authorList>
            <person name="Parks D.H."/>
            <person name="Chuvochina M."/>
            <person name="Waite D.W."/>
            <person name="Rinke C."/>
            <person name="Skarshewski A."/>
            <person name="Chaumeil P.A."/>
            <person name="Hugenholtz P."/>
        </authorList>
    </citation>
    <scope>NUCLEOTIDE SEQUENCE [LARGE SCALE GENOMIC DNA]</scope>
    <source>
        <strain evidence="2">UBA11621</strain>
    </source>
</reference>